<sequence>MLVSIGGKLNGNSDAATVSRSVSWLCLDVPIHAPVPVPDRHLDRSGYPSVPVVRFRRIRGNVTATKKSIEAAVHGREAVATVREMKPWTHCVVWRF</sequence>
<dbReference type="RefSeq" id="WP_146389489.1">
    <property type="nucleotide sequence ID" value="NZ_SJPK01000001.1"/>
</dbReference>
<keyword evidence="2" id="KW-1185">Reference proteome</keyword>
<proteinExistence type="predicted"/>
<evidence type="ECO:0000313" key="1">
    <source>
        <dbReference type="EMBL" id="TWT75005.1"/>
    </source>
</evidence>
<dbReference type="AlphaFoldDB" id="A0A5C5YJE9"/>
<evidence type="ECO:0000313" key="2">
    <source>
        <dbReference type="Proteomes" id="UP000318053"/>
    </source>
</evidence>
<dbReference type="EMBL" id="SJPK01000001">
    <property type="protein sequence ID" value="TWT75005.1"/>
    <property type="molecule type" value="Genomic_DNA"/>
</dbReference>
<reference evidence="1 2" key="1">
    <citation type="submission" date="2019-02" db="EMBL/GenBank/DDBJ databases">
        <title>Deep-cultivation of Planctomycetes and their phenomic and genomic characterization uncovers novel biology.</title>
        <authorList>
            <person name="Wiegand S."/>
            <person name="Jogler M."/>
            <person name="Boedeker C."/>
            <person name="Pinto D."/>
            <person name="Vollmers J."/>
            <person name="Rivas-Marin E."/>
            <person name="Kohn T."/>
            <person name="Peeters S.H."/>
            <person name="Heuer A."/>
            <person name="Rast P."/>
            <person name="Oberbeckmann S."/>
            <person name="Bunk B."/>
            <person name="Jeske O."/>
            <person name="Meyerdierks A."/>
            <person name="Storesund J.E."/>
            <person name="Kallscheuer N."/>
            <person name="Luecker S."/>
            <person name="Lage O.M."/>
            <person name="Pohl T."/>
            <person name="Merkel B.J."/>
            <person name="Hornburger P."/>
            <person name="Mueller R.-W."/>
            <person name="Bruemmer F."/>
            <person name="Labrenz M."/>
            <person name="Spormann A.M."/>
            <person name="Op Den Camp H."/>
            <person name="Overmann J."/>
            <person name="Amann R."/>
            <person name="Jetten M.S.M."/>
            <person name="Mascher T."/>
            <person name="Medema M.H."/>
            <person name="Devos D.P."/>
            <person name="Kaster A.-K."/>
            <person name="Ovreas L."/>
            <person name="Rohde M."/>
            <person name="Galperin M.Y."/>
            <person name="Jogler C."/>
        </authorList>
    </citation>
    <scope>NUCLEOTIDE SEQUENCE [LARGE SCALE GENOMIC DNA]</scope>
    <source>
        <strain evidence="1 2">CA85</strain>
    </source>
</reference>
<accession>A0A5C5YJE9</accession>
<dbReference type="Proteomes" id="UP000318053">
    <property type="component" value="Unassembled WGS sequence"/>
</dbReference>
<name>A0A5C5YJE9_9BACT</name>
<gene>
    <name evidence="1" type="ORF">CA85_02930</name>
</gene>
<organism evidence="1 2">
    <name type="scientific">Allorhodopirellula solitaria</name>
    <dbReference type="NCBI Taxonomy" id="2527987"/>
    <lineage>
        <taxon>Bacteria</taxon>
        <taxon>Pseudomonadati</taxon>
        <taxon>Planctomycetota</taxon>
        <taxon>Planctomycetia</taxon>
        <taxon>Pirellulales</taxon>
        <taxon>Pirellulaceae</taxon>
        <taxon>Allorhodopirellula</taxon>
    </lineage>
</organism>
<protein>
    <submittedName>
        <fullName evidence="1">Uncharacterized protein</fullName>
    </submittedName>
</protein>
<comment type="caution">
    <text evidence="1">The sequence shown here is derived from an EMBL/GenBank/DDBJ whole genome shotgun (WGS) entry which is preliminary data.</text>
</comment>